<name>A0AAN5AI68_9BACT</name>
<feature type="domain" description="NADP-dependent oxidoreductase" evidence="1">
    <location>
        <begin position="16"/>
        <end position="309"/>
    </location>
</feature>
<dbReference type="Gene3D" id="3.20.20.100">
    <property type="entry name" value="NADP-dependent oxidoreductase domain"/>
    <property type="match status" value="1"/>
</dbReference>
<sequence length="327" mass="36623">MELRDLGKTGIKVSRLGIGTAALGRPAYINLGHAEDLQRNYNQAEMEARTHQVLEAAYAAGIRYFDTARSYGLGEQFMGNWLKTFNPKEISVGSKWGYYYVADWEIEAEVHEVKDHSLGRFQQQWLESEQHLGSHIDLYQVHSATLDSGILTNSAVHQALQELKEQKGIRIGLSLSGAQQAEVLEEAMNISIDGQRLFDAVQATYNVLETSAERMLQTAHEAGMGVIIKEAVANGRLTSRNQEEPFVSDLKQMAWKHQVGMDAIALAFVLHQDWADVVLSGASTVAHLESNVWANSVRLDQEDMDLLRAMAMVSEDYWGKRKSLSWN</sequence>
<dbReference type="AlphaFoldDB" id="A0AAN5AI68"/>
<accession>A0AAN5AI68</accession>
<evidence type="ECO:0000259" key="1">
    <source>
        <dbReference type="Pfam" id="PF00248"/>
    </source>
</evidence>
<dbReference type="InterPro" id="IPR053135">
    <property type="entry name" value="AKR2_Oxidoreductase"/>
</dbReference>
<reference evidence="2 3" key="1">
    <citation type="submission" date="2021-12" db="EMBL/GenBank/DDBJ databases">
        <title>Genome sequencing of bacteria with rrn-lacking chromosome and rrn-plasmid.</title>
        <authorList>
            <person name="Anda M."/>
            <person name="Iwasaki W."/>
        </authorList>
    </citation>
    <scope>NUCLEOTIDE SEQUENCE [LARGE SCALE GENOMIC DNA]</scope>
    <source>
        <strain evidence="2 3">NBRC 15940</strain>
    </source>
</reference>
<evidence type="ECO:0000313" key="2">
    <source>
        <dbReference type="EMBL" id="GJM59589.1"/>
    </source>
</evidence>
<dbReference type="PANTHER" id="PTHR43312">
    <property type="entry name" value="D-THREO-ALDOSE 1-DEHYDROGENASE"/>
    <property type="match status" value="1"/>
</dbReference>
<protein>
    <submittedName>
        <fullName evidence="2">Oxidoreductase</fullName>
    </submittedName>
</protein>
<dbReference type="Proteomes" id="UP001310022">
    <property type="component" value="Unassembled WGS sequence"/>
</dbReference>
<dbReference type="InterPro" id="IPR023210">
    <property type="entry name" value="NADP_OxRdtase_dom"/>
</dbReference>
<dbReference type="RefSeq" id="WP_338235600.1">
    <property type="nucleotide sequence ID" value="NZ_BQKE01000001.1"/>
</dbReference>
<dbReference type="Pfam" id="PF00248">
    <property type="entry name" value="Aldo_ket_red"/>
    <property type="match status" value="1"/>
</dbReference>
<proteinExistence type="predicted"/>
<evidence type="ECO:0000313" key="3">
    <source>
        <dbReference type="Proteomes" id="UP001310022"/>
    </source>
</evidence>
<dbReference type="PANTHER" id="PTHR43312:SF1">
    <property type="entry name" value="NADP-DEPENDENT OXIDOREDUCTASE DOMAIN-CONTAINING PROTEIN"/>
    <property type="match status" value="1"/>
</dbReference>
<dbReference type="SUPFAM" id="SSF51430">
    <property type="entry name" value="NAD(P)-linked oxidoreductase"/>
    <property type="match status" value="1"/>
</dbReference>
<organism evidence="2 3">
    <name type="scientific">Persicobacter diffluens</name>
    <dbReference type="NCBI Taxonomy" id="981"/>
    <lineage>
        <taxon>Bacteria</taxon>
        <taxon>Pseudomonadati</taxon>
        <taxon>Bacteroidota</taxon>
        <taxon>Cytophagia</taxon>
        <taxon>Cytophagales</taxon>
        <taxon>Persicobacteraceae</taxon>
        <taxon>Persicobacter</taxon>
    </lineage>
</organism>
<dbReference type="InterPro" id="IPR036812">
    <property type="entry name" value="NAD(P)_OxRdtase_dom_sf"/>
</dbReference>
<comment type="caution">
    <text evidence="2">The sequence shown here is derived from an EMBL/GenBank/DDBJ whole genome shotgun (WGS) entry which is preliminary data.</text>
</comment>
<keyword evidence="3" id="KW-1185">Reference proteome</keyword>
<dbReference type="EMBL" id="BQKE01000001">
    <property type="protein sequence ID" value="GJM59589.1"/>
    <property type="molecule type" value="Genomic_DNA"/>
</dbReference>
<gene>
    <name evidence="2" type="ORF">PEDI_01410</name>
</gene>
<dbReference type="CDD" id="cd19098">
    <property type="entry name" value="AKR_unchar"/>
    <property type="match status" value="1"/>
</dbReference>